<dbReference type="AlphaFoldDB" id="A0A2A2H6K5"/>
<reference evidence="4 5" key="1">
    <citation type="journal article" date="2017" name="BMC Genomics">
        <title>Genomic analysis of methanogenic archaea reveals a shift towards energy conservation.</title>
        <authorList>
            <person name="Gilmore S.P."/>
            <person name="Henske J.K."/>
            <person name="Sexton J.A."/>
            <person name="Solomon K.V."/>
            <person name="Seppala S."/>
            <person name="Yoo J.I."/>
            <person name="Huyett L.M."/>
            <person name="Pressman A."/>
            <person name="Cogan J.Z."/>
            <person name="Kivenson V."/>
            <person name="Peng X."/>
            <person name="Tan Y."/>
            <person name="Valentine D.L."/>
            <person name="O'Malley M.A."/>
        </authorList>
    </citation>
    <scope>NUCLEOTIDE SEQUENCE [LARGE SCALE GENOMIC DNA]</scope>
    <source>
        <strain evidence="4 5">M.o.H.</strain>
    </source>
</reference>
<comment type="similarity">
    <text evidence="2">Belongs to the SsuE family. Isf subfamily.</text>
</comment>
<evidence type="ECO:0000313" key="5">
    <source>
        <dbReference type="Proteomes" id="UP000217784"/>
    </source>
</evidence>
<dbReference type="Pfam" id="PF03358">
    <property type="entry name" value="FMN_red"/>
    <property type="match status" value="1"/>
</dbReference>
<dbReference type="SUPFAM" id="SSF52218">
    <property type="entry name" value="Flavoproteins"/>
    <property type="match status" value="1"/>
</dbReference>
<dbReference type="RefSeq" id="WP_069584248.1">
    <property type="nucleotide sequence ID" value="NZ_LMVM01000012.1"/>
</dbReference>
<organism evidence="4 5">
    <name type="scientific">Methanobacterium bryantii</name>
    <dbReference type="NCBI Taxonomy" id="2161"/>
    <lineage>
        <taxon>Archaea</taxon>
        <taxon>Methanobacteriati</taxon>
        <taxon>Methanobacteriota</taxon>
        <taxon>Methanomada group</taxon>
        <taxon>Methanobacteria</taxon>
        <taxon>Methanobacteriales</taxon>
        <taxon>Methanobacteriaceae</taxon>
        <taxon>Methanobacterium</taxon>
    </lineage>
</organism>
<evidence type="ECO:0000256" key="2">
    <source>
        <dbReference type="ARBA" id="ARBA00038292"/>
    </source>
</evidence>
<gene>
    <name evidence="4" type="ORF">ASJ80_11990</name>
</gene>
<dbReference type="EMBL" id="LMVM01000012">
    <property type="protein sequence ID" value="PAV05017.1"/>
    <property type="molecule type" value="Genomic_DNA"/>
</dbReference>
<dbReference type="GO" id="GO:0016491">
    <property type="term" value="F:oxidoreductase activity"/>
    <property type="evidence" value="ECO:0007669"/>
    <property type="project" value="InterPro"/>
</dbReference>
<dbReference type="InterPro" id="IPR005025">
    <property type="entry name" value="FMN_Rdtase-like_dom"/>
</dbReference>
<feature type="domain" description="Flavodoxin-like" evidence="3">
    <location>
        <begin position="3"/>
        <end position="155"/>
    </location>
</feature>
<accession>A0A2A2H6K5</accession>
<dbReference type="InterPro" id="IPR029039">
    <property type="entry name" value="Flavoprotein-like_sf"/>
</dbReference>
<evidence type="ECO:0000256" key="1">
    <source>
        <dbReference type="ARBA" id="ARBA00001966"/>
    </source>
</evidence>
<dbReference type="Proteomes" id="UP000217784">
    <property type="component" value="Unassembled WGS sequence"/>
</dbReference>
<protein>
    <submittedName>
        <fullName evidence="4">Flavodoxin</fullName>
    </submittedName>
</protein>
<evidence type="ECO:0000313" key="4">
    <source>
        <dbReference type="EMBL" id="PAV05017.1"/>
    </source>
</evidence>
<evidence type="ECO:0000259" key="3">
    <source>
        <dbReference type="PROSITE" id="PS50902"/>
    </source>
</evidence>
<name>A0A2A2H6K5_METBR</name>
<dbReference type="GO" id="GO:0010181">
    <property type="term" value="F:FMN binding"/>
    <property type="evidence" value="ECO:0007669"/>
    <property type="project" value="InterPro"/>
</dbReference>
<dbReference type="InterPro" id="IPR008254">
    <property type="entry name" value="Flavodoxin/NO_synth"/>
</dbReference>
<keyword evidence="5" id="KW-1185">Reference proteome</keyword>
<dbReference type="PROSITE" id="PS50902">
    <property type="entry name" value="FLAVODOXIN_LIKE"/>
    <property type="match status" value="1"/>
</dbReference>
<dbReference type="OrthoDB" id="73155at2157"/>
<comment type="caution">
    <text evidence="4">The sequence shown here is derived from an EMBL/GenBank/DDBJ whole genome shotgun (WGS) entry which is preliminary data.</text>
</comment>
<comment type="cofactor">
    <cofactor evidence="1">
        <name>[4Fe-4S] cluster</name>
        <dbReference type="ChEBI" id="CHEBI:49883"/>
    </cofactor>
</comment>
<dbReference type="Gene3D" id="3.40.50.360">
    <property type="match status" value="1"/>
</dbReference>
<proteinExistence type="inferred from homology"/>
<sequence length="156" mass="17078">MKIGIVVHSQTGNTCKVAQKLREKLSASGNDVEIQRVKMVGGDKPQGKDIKIENPPDVGKYDALIFGAPVHAFSLAPAMKVYMEQIASLQNKKVACFVTKALRFNWTGGTRATGQMKQICQDKGAVMSGTGIVVWNKHRNEKIAELVEEFSGLFDL</sequence>